<evidence type="ECO:0000256" key="4">
    <source>
        <dbReference type="PROSITE-ProRule" id="PRU00703"/>
    </source>
</evidence>
<comment type="similarity">
    <text evidence="1">Belongs to the UPF0053 family. Hemolysin C subfamily.</text>
</comment>
<organism evidence="7 8">
    <name type="scientific">Algimonas porphyrae</name>
    <dbReference type="NCBI Taxonomy" id="1128113"/>
    <lineage>
        <taxon>Bacteria</taxon>
        <taxon>Pseudomonadati</taxon>
        <taxon>Pseudomonadota</taxon>
        <taxon>Alphaproteobacteria</taxon>
        <taxon>Maricaulales</taxon>
        <taxon>Robiginitomaculaceae</taxon>
        <taxon>Algimonas</taxon>
    </lineage>
</organism>
<evidence type="ECO:0000313" key="8">
    <source>
        <dbReference type="Proteomes" id="UP001161390"/>
    </source>
</evidence>
<feature type="compositionally biased region" description="Low complexity" evidence="5">
    <location>
        <begin position="1"/>
        <end position="16"/>
    </location>
</feature>
<comment type="caution">
    <text evidence="7">The sequence shown here is derived from an EMBL/GenBank/DDBJ whole genome shotgun (WGS) entry which is preliminary data.</text>
</comment>
<dbReference type="Pfam" id="PF03471">
    <property type="entry name" value="CorC_HlyC"/>
    <property type="match status" value="1"/>
</dbReference>
<accession>A0ABQ5UZU8</accession>
<reference evidence="7" key="1">
    <citation type="journal article" date="2014" name="Int. J. Syst. Evol. Microbiol.">
        <title>Complete genome of a new Firmicutes species belonging to the dominant human colonic microbiota ('Ruminococcus bicirculans') reveals two chromosomes and a selective capacity to utilize plant glucans.</title>
        <authorList>
            <consortium name="NISC Comparative Sequencing Program"/>
            <person name="Wegmann U."/>
            <person name="Louis P."/>
            <person name="Goesmann A."/>
            <person name="Henrissat B."/>
            <person name="Duncan S.H."/>
            <person name="Flint H.J."/>
        </authorList>
    </citation>
    <scope>NUCLEOTIDE SEQUENCE</scope>
    <source>
        <strain evidence="7">NBRC 108216</strain>
    </source>
</reference>
<dbReference type="SUPFAM" id="SSF56176">
    <property type="entry name" value="FAD-binding/transporter-associated domain-like"/>
    <property type="match status" value="1"/>
</dbReference>
<evidence type="ECO:0000259" key="6">
    <source>
        <dbReference type="PROSITE" id="PS51371"/>
    </source>
</evidence>
<evidence type="ECO:0000313" key="7">
    <source>
        <dbReference type="EMBL" id="GLQ20771.1"/>
    </source>
</evidence>
<dbReference type="SUPFAM" id="SSF54631">
    <property type="entry name" value="CBS-domain pair"/>
    <property type="match status" value="1"/>
</dbReference>
<dbReference type="Gene3D" id="3.10.580.10">
    <property type="entry name" value="CBS-domain"/>
    <property type="match status" value="1"/>
</dbReference>
<dbReference type="Pfam" id="PF00571">
    <property type="entry name" value="CBS"/>
    <property type="match status" value="2"/>
</dbReference>
<dbReference type="PROSITE" id="PS51371">
    <property type="entry name" value="CBS"/>
    <property type="match status" value="2"/>
</dbReference>
<evidence type="ECO:0000256" key="5">
    <source>
        <dbReference type="SAM" id="MobiDB-lite"/>
    </source>
</evidence>
<dbReference type="InterPro" id="IPR044751">
    <property type="entry name" value="Ion_transp-like_CBS"/>
</dbReference>
<dbReference type="InterPro" id="IPR005170">
    <property type="entry name" value="Transptr-assoc_dom"/>
</dbReference>
<dbReference type="SMART" id="SM00116">
    <property type="entry name" value="CBS"/>
    <property type="match status" value="2"/>
</dbReference>
<dbReference type="CDD" id="cd04590">
    <property type="entry name" value="CBS_pair_CorC_HlyC_assoc"/>
    <property type="match status" value="1"/>
</dbReference>
<dbReference type="EMBL" id="BSNJ01000003">
    <property type="protein sequence ID" value="GLQ20771.1"/>
    <property type="molecule type" value="Genomic_DNA"/>
</dbReference>
<evidence type="ECO:0000256" key="1">
    <source>
        <dbReference type="ARBA" id="ARBA00006446"/>
    </source>
</evidence>
<keyword evidence="8" id="KW-1185">Reference proteome</keyword>
<name>A0ABQ5UZU8_9PROT</name>
<feature type="region of interest" description="Disordered" evidence="5">
    <location>
        <begin position="1"/>
        <end position="21"/>
    </location>
</feature>
<dbReference type="SMART" id="SM01091">
    <property type="entry name" value="CorC_HlyC"/>
    <property type="match status" value="1"/>
</dbReference>
<keyword evidence="3 4" id="KW-0129">CBS domain</keyword>
<evidence type="ECO:0000256" key="2">
    <source>
        <dbReference type="ARBA" id="ARBA00022737"/>
    </source>
</evidence>
<dbReference type="InterPro" id="IPR016169">
    <property type="entry name" value="FAD-bd_PCMH_sub2"/>
</dbReference>
<dbReference type="PANTHER" id="PTHR22777">
    <property type="entry name" value="HEMOLYSIN-RELATED"/>
    <property type="match status" value="1"/>
</dbReference>
<dbReference type="RefSeq" id="WP_284371625.1">
    <property type="nucleotide sequence ID" value="NZ_BSNJ01000003.1"/>
</dbReference>
<evidence type="ECO:0000256" key="3">
    <source>
        <dbReference type="ARBA" id="ARBA00023122"/>
    </source>
</evidence>
<keyword evidence="2" id="KW-0677">Repeat</keyword>
<proteinExistence type="inferred from homology"/>
<gene>
    <name evidence="7" type="primary">corC</name>
    <name evidence="7" type="ORF">GCM10007854_17260</name>
</gene>
<dbReference type="PANTHER" id="PTHR22777:SF27">
    <property type="entry name" value="MAGNESIUM AND COBALT EFFLUX PROTEIN CORC"/>
    <property type="match status" value="1"/>
</dbReference>
<reference evidence="7" key="2">
    <citation type="submission" date="2023-01" db="EMBL/GenBank/DDBJ databases">
        <title>Draft genome sequence of Algimonas porphyrae strain NBRC 108216.</title>
        <authorList>
            <person name="Sun Q."/>
            <person name="Mori K."/>
        </authorList>
    </citation>
    <scope>NUCLEOTIDE SEQUENCE</scope>
    <source>
        <strain evidence="7">NBRC 108216</strain>
    </source>
</reference>
<dbReference type="InterPro" id="IPR036318">
    <property type="entry name" value="FAD-bd_PCMH-like_sf"/>
</dbReference>
<feature type="domain" description="CBS" evidence="6">
    <location>
        <begin position="69"/>
        <end position="132"/>
    </location>
</feature>
<protein>
    <submittedName>
        <fullName evidence="7">Ion transporter</fullName>
    </submittedName>
</protein>
<dbReference type="InterPro" id="IPR000644">
    <property type="entry name" value="CBS_dom"/>
</dbReference>
<sequence length="312" mass="34732">MTTDPSSPSDQPDPASESVKPSLFSKVFRRRSVDAGTEEAASPTAKAAAQERMMDAAERFHLLRVDDVMVPRANIVAIEKTATLKELSKAFRDAGHSRLPVFEDTLDNPIAMVHIKDLLPYLMFDARGRTAKTYPDRKVIRTIKRPVLYVPPSMLAQDLLRRMQVRRIHMAIVVDEYGGTDGLVTIEDLIEPIVGDIEDEHDELDDTLSKVVRDDGKICWDADARMSIDAFEEAIGRDFATLDEEEEVDTLGGLVFTLAGRVPERGEIIVHPQGVEMEVVDADPRRVKRLRVTLPKQTAPTAEDVAAILSHP</sequence>
<feature type="domain" description="CBS" evidence="6">
    <location>
        <begin position="143"/>
        <end position="203"/>
    </location>
</feature>
<dbReference type="InterPro" id="IPR046342">
    <property type="entry name" value="CBS_dom_sf"/>
</dbReference>
<dbReference type="Proteomes" id="UP001161390">
    <property type="component" value="Unassembled WGS sequence"/>
</dbReference>
<dbReference type="Gene3D" id="3.30.465.10">
    <property type="match status" value="1"/>
</dbReference>